<feature type="transmembrane region" description="Helical" evidence="7">
    <location>
        <begin position="211"/>
        <end position="231"/>
    </location>
</feature>
<evidence type="ECO:0000313" key="8">
    <source>
        <dbReference type="EMBL" id="NNH23358.1"/>
    </source>
</evidence>
<dbReference type="GO" id="GO:0043190">
    <property type="term" value="C:ATP-binding cassette (ABC) transporter complex"/>
    <property type="evidence" value="ECO:0007669"/>
    <property type="project" value="InterPro"/>
</dbReference>
<dbReference type="AlphaFoldDB" id="A0A849C0Y9"/>
<feature type="transmembrane region" description="Helical" evidence="7">
    <location>
        <begin position="82"/>
        <end position="105"/>
    </location>
</feature>
<feature type="transmembrane region" description="Helical" evidence="7">
    <location>
        <begin position="125"/>
        <end position="145"/>
    </location>
</feature>
<dbReference type="GO" id="GO:0010043">
    <property type="term" value="P:response to zinc ion"/>
    <property type="evidence" value="ECO:0007669"/>
    <property type="project" value="TreeGrafter"/>
</dbReference>
<keyword evidence="6" id="KW-0813">Transport</keyword>
<evidence type="ECO:0000256" key="6">
    <source>
        <dbReference type="RuleBase" id="RU003943"/>
    </source>
</evidence>
<evidence type="ECO:0000256" key="4">
    <source>
        <dbReference type="ARBA" id="ARBA00022989"/>
    </source>
</evidence>
<comment type="subcellular location">
    <subcellularLocation>
        <location evidence="6">Cell membrane</location>
        <topology evidence="6">Multi-pass membrane protein</topology>
    </subcellularLocation>
    <subcellularLocation>
        <location evidence="1">Membrane</location>
        <topology evidence="1">Multi-pass membrane protein</topology>
    </subcellularLocation>
</comment>
<evidence type="ECO:0000256" key="2">
    <source>
        <dbReference type="ARBA" id="ARBA00008034"/>
    </source>
</evidence>
<evidence type="ECO:0000313" key="9">
    <source>
        <dbReference type="Proteomes" id="UP000555552"/>
    </source>
</evidence>
<proteinExistence type="inferred from homology"/>
<feature type="transmembrane region" description="Helical" evidence="7">
    <location>
        <begin position="182"/>
        <end position="199"/>
    </location>
</feature>
<dbReference type="PANTHER" id="PTHR30477:SF0">
    <property type="entry name" value="METAL TRANSPORT SYSTEM MEMBRANE PROTEIN TM_0125-RELATED"/>
    <property type="match status" value="1"/>
</dbReference>
<dbReference type="PANTHER" id="PTHR30477">
    <property type="entry name" value="ABC-TRANSPORTER METAL-BINDING PROTEIN"/>
    <property type="match status" value="1"/>
</dbReference>
<keyword evidence="4 7" id="KW-1133">Transmembrane helix</keyword>
<dbReference type="InterPro" id="IPR001626">
    <property type="entry name" value="ABC_TroCD"/>
</dbReference>
<reference evidence="8 9" key="1">
    <citation type="submission" date="2020-05" db="EMBL/GenBank/DDBJ databases">
        <title>MicrobeNet Type strains.</title>
        <authorList>
            <person name="Nicholson A.C."/>
        </authorList>
    </citation>
    <scope>NUCLEOTIDE SEQUENCE [LARGE SCALE GENOMIC DNA]</scope>
    <source>
        <strain evidence="8 9">JCM 14547</strain>
    </source>
</reference>
<keyword evidence="9" id="KW-1185">Reference proteome</keyword>
<dbReference type="GO" id="GO:0055085">
    <property type="term" value="P:transmembrane transport"/>
    <property type="evidence" value="ECO:0007669"/>
    <property type="project" value="InterPro"/>
</dbReference>
<dbReference type="Gene3D" id="1.10.3470.10">
    <property type="entry name" value="ABC transporter involved in vitamin B12 uptake, BtuC"/>
    <property type="match status" value="1"/>
</dbReference>
<dbReference type="Proteomes" id="UP000555552">
    <property type="component" value="Unassembled WGS sequence"/>
</dbReference>
<dbReference type="InterPro" id="IPR037294">
    <property type="entry name" value="ABC_BtuC-like"/>
</dbReference>
<dbReference type="Pfam" id="PF00950">
    <property type="entry name" value="ABC-3"/>
    <property type="match status" value="1"/>
</dbReference>
<evidence type="ECO:0000256" key="3">
    <source>
        <dbReference type="ARBA" id="ARBA00022692"/>
    </source>
</evidence>
<organism evidence="8 9">
    <name type="scientific">Pseudokineococcus marinus</name>
    <dbReference type="NCBI Taxonomy" id="351215"/>
    <lineage>
        <taxon>Bacteria</taxon>
        <taxon>Bacillati</taxon>
        <taxon>Actinomycetota</taxon>
        <taxon>Actinomycetes</taxon>
        <taxon>Kineosporiales</taxon>
        <taxon>Kineosporiaceae</taxon>
        <taxon>Pseudokineococcus</taxon>
    </lineage>
</organism>
<feature type="transmembrane region" description="Helical" evidence="7">
    <location>
        <begin position="237"/>
        <end position="260"/>
    </location>
</feature>
<comment type="caution">
    <text evidence="8">The sequence shown here is derived from an EMBL/GenBank/DDBJ whole genome shotgun (WGS) entry which is preliminary data.</text>
</comment>
<evidence type="ECO:0000256" key="7">
    <source>
        <dbReference type="SAM" id="Phobius"/>
    </source>
</evidence>
<comment type="similarity">
    <text evidence="2 6">Belongs to the ABC-3 integral membrane protein family.</text>
</comment>
<protein>
    <submittedName>
        <fullName evidence="8">Metal ABC transporter permease</fullName>
    </submittedName>
</protein>
<name>A0A849C0Y9_9ACTN</name>
<gene>
    <name evidence="8" type="ORF">HLB09_09685</name>
</gene>
<evidence type="ECO:0000256" key="5">
    <source>
        <dbReference type="ARBA" id="ARBA00023136"/>
    </source>
</evidence>
<keyword evidence="5 7" id="KW-0472">Membrane</keyword>
<evidence type="ECO:0000256" key="1">
    <source>
        <dbReference type="ARBA" id="ARBA00004141"/>
    </source>
</evidence>
<feature type="transmembrane region" description="Helical" evidence="7">
    <location>
        <begin position="43"/>
        <end position="70"/>
    </location>
</feature>
<keyword evidence="3 6" id="KW-0812">Transmembrane</keyword>
<feature type="transmembrane region" description="Helical" evidence="7">
    <location>
        <begin position="157"/>
        <end position="176"/>
    </location>
</feature>
<dbReference type="SUPFAM" id="SSF81345">
    <property type="entry name" value="ABC transporter involved in vitamin B12 uptake, BtuC"/>
    <property type="match status" value="1"/>
</dbReference>
<sequence>MVRALVAALLVGLAAPSVGVFLVQRRLSLIGDGMGHVALTGVALGLLTGTAPVPVALVVTVVAAAAVELLRRYGRTGGDVVLAVLFYGGIAGGVVLVARAGGSAATLNTYLFGAITTTTAEDLRVFAVLAAVVLVATFGLGRRLAAVSSDEEHARASGLPVMGLNLLLAVLTAVTVVLSMRVVGLLLISALMIVPVAVAQQLCRSFRSTTLLAMGVGTVTAVVGVLTSYYGDTPSGGTIVLYLIALFVVTAAGSALVRAARHRGHRRRHHLATPVGEQA</sequence>
<accession>A0A849C0Y9</accession>
<dbReference type="EMBL" id="JABEMA010000129">
    <property type="protein sequence ID" value="NNH23358.1"/>
    <property type="molecule type" value="Genomic_DNA"/>
</dbReference>